<protein>
    <submittedName>
        <fullName evidence="2">Uncharacterized protein</fullName>
    </submittedName>
</protein>
<organism evidence="2 3">
    <name type="scientific">Enterobacter cancerogenus</name>
    <dbReference type="NCBI Taxonomy" id="69218"/>
    <lineage>
        <taxon>Bacteria</taxon>
        <taxon>Pseudomonadati</taxon>
        <taxon>Pseudomonadota</taxon>
        <taxon>Gammaproteobacteria</taxon>
        <taxon>Enterobacterales</taxon>
        <taxon>Enterobacteriaceae</taxon>
        <taxon>Enterobacter</taxon>
        <taxon>Enterobacter cloacae complex</taxon>
    </lineage>
</organism>
<dbReference type="RefSeq" id="WP_088209395.1">
    <property type="nucleotide sequence ID" value="NZ_CP077290.1"/>
</dbReference>
<keyword evidence="3" id="KW-1185">Reference proteome</keyword>
<evidence type="ECO:0000256" key="1">
    <source>
        <dbReference type="ARBA" id="ARBA00023172"/>
    </source>
</evidence>
<evidence type="ECO:0000313" key="3">
    <source>
        <dbReference type="Proteomes" id="UP000683583"/>
    </source>
</evidence>
<name>A0ABX8KHX5_9ENTR</name>
<sequence>MSTDVNILTLNEFFAIKRKLEAISDVWSDLWTMLYLSQVRPLCLLRLKYDDLTNDRQTFVAAGKFKECIIELRPGIKKIIQARRKRYPDDVFLFQSHSNCRKSSPCPVTLIAFNTALKRAAVGVTKKVVSSNSAFTLTLTE</sequence>
<dbReference type="EMBL" id="CP077290">
    <property type="protein sequence ID" value="QXA48689.1"/>
    <property type="molecule type" value="Genomic_DNA"/>
</dbReference>
<gene>
    <name evidence="2" type="ORF">I6L58_18565</name>
</gene>
<dbReference type="Gene3D" id="1.10.443.10">
    <property type="entry name" value="Intergrase catalytic core"/>
    <property type="match status" value="1"/>
</dbReference>
<dbReference type="SUPFAM" id="SSF56349">
    <property type="entry name" value="DNA breaking-rejoining enzymes"/>
    <property type="match status" value="1"/>
</dbReference>
<dbReference type="InterPro" id="IPR013762">
    <property type="entry name" value="Integrase-like_cat_sf"/>
</dbReference>
<keyword evidence="1" id="KW-0233">DNA recombination</keyword>
<accession>A0ABX8KHX5</accession>
<dbReference type="InterPro" id="IPR011010">
    <property type="entry name" value="DNA_brk_join_enz"/>
</dbReference>
<evidence type="ECO:0000313" key="2">
    <source>
        <dbReference type="EMBL" id="QXA48689.1"/>
    </source>
</evidence>
<dbReference type="Proteomes" id="UP000683583">
    <property type="component" value="Chromosome"/>
</dbReference>
<proteinExistence type="predicted"/>
<reference evidence="2 3" key="1">
    <citation type="submission" date="2021-06" db="EMBL/GenBank/DDBJ databases">
        <title>FDA dAtabase for Regulatory Grade micrObial Sequences (FDA-ARGOS): Supporting development and validation of Infectious Disease Dx tests.</title>
        <authorList>
            <person name="Sproer C."/>
            <person name="Gronow S."/>
            <person name="Severitt S."/>
            <person name="Schroder I."/>
            <person name="Tallon L."/>
            <person name="Sadzewicz L."/>
            <person name="Zhao X."/>
            <person name="Boylan J."/>
            <person name="Ott S."/>
            <person name="Bowen H."/>
            <person name="Vavikolanu K."/>
            <person name="Mehta A."/>
            <person name="Aluvathingal J."/>
            <person name="Nadendla S."/>
            <person name="Lowell S."/>
            <person name="Myers T."/>
            <person name="Yan Y."/>
        </authorList>
    </citation>
    <scope>NUCLEOTIDE SEQUENCE [LARGE SCALE GENOMIC DNA]</scope>
    <source>
        <strain evidence="2 3">FDAARGOS 1428</strain>
    </source>
</reference>